<evidence type="ECO:0000313" key="3">
    <source>
        <dbReference type="EMBL" id="RZB88563.1"/>
    </source>
</evidence>
<reference evidence="3 4" key="1">
    <citation type="submission" date="2018-09" db="EMBL/GenBank/DDBJ databases">
        <title>A high-quality reference genome of wild soybean provides a powerful tool to mine soybean genomes.</title>
        <authorList>
            <person name="Xie M."/>
            <person name="Chung C.Y.L."/>
            <person name="Li M.-W."/>
            <person name="Wong F.-L."/>
            <person name="Chan T.-F."/>
            <person name="Lam H.-M."/>
        </authorList>
    </citation>
    <scope>NUCLEOTIDE SEQUENCE [LARGE SCALE GENOMIC DNA]</scope>
    <source>
        <strain evidence="4">cv. W05</strain>
        <tissue evidence="3">Hypocotyl of etiolated seedlings</tissue>
    </source>
</reference>
<organism evidence="3 4">
    <name type="scientific">Glycine soja</name>
    <name type="common">Wild soybean</name>
    <dbReference type="NCBI Taxonomy" id="3848"/>
    <lineage>
        <taxon>Eukaryota</taxon>
        <taxon>Viridiplantae</taxon>
        <taxon>Streptophyta</taxon>
        <taxon>Embryophyta</taxon>
        <taxon>Tracheophyta</taxon>
        <taxon>Spermatophyta</taxon>
        <taxon>Magnoliopsida</taxon>
        <taxon>eudicotyledons</taxon>
        <taxon>Gunneridae</taxon>
        <taxon>Pentapetalae</taxon>
        <taxon>rosids</taxon>
        <taxon>fabids</taxon>
        <taxon>Fabales</taxon>
        <taxon>Fabaceae</taxon>
        <taxon>Papilionoideae</taxon>
        <taxon>50 kb inversion clade</taxon>
        <taxon>NPAAA clade</taxon>
        <taxon>indigoferoid/millettioid clade</taxon>
        <taxon>Phaseoleae</taxon>
        <taxon>Glycine</taxon>
        <taxon>Glycine subgen. Soja</taxon>
    </lineage>
</organism>
<keyword evidence="1" id="KW-0732">Signal</keyword>
<dbReference type="AlphaFoldDB" id="A0A445IRB2"/>
<dbReference type="Pfam" id="PF04043">
    <property type="entry name" value="PMEI"/>
    <property type="match status" value="1"/>
</dbReference>
<gene>
    <name evidence="3" type="ORF">D0Y65_027811</name>
</gene>
<dbReference type="EMBL" id="QZWG01000010">
    <property type="protein sequence ID" value="RZB88563.1"/>
    <property type="molecule type" value="Genomic_DNA"/>
</dbReference>
<evidence type="ECO:0000259" key="2">
    <source>
        <dbReference type="SMART" id="SM00856"/>
    </source>
</evidence>
<keyword evidence="4" id="KW-1185">Reference proteome</keyword>
<dbReference type="CDD" id="cd15795">
    <property type="entry name" value="PMEI-Pla_a_1_like"/>
    <property type="match status" value="1"/>
</dbReference>
<dbReference type="InterPro" id="IPR034088">
    <property type="entry name" value="Pla_a_1-like"/>
</dbReference>
<feature type="signal peptide" evidence="1">
    <location>
        <begin position="1"/>
        <end position="21"/>
    </location>
</feature>
<dbReference type="PANTHER" id="PTHR31890:SF24">
    <property type="entry name" value="PLANT INVERTASE_PECTIN METHYLESTERASE INHIBITOR PROTEIN"/>
    <property type="match status" value="1"/>
</dbReference>
<comment type="caution">
    <text evidence="3">The sequence shown here is derived from an EMBL/GenBank/DDBJ whole genome shotgun (WGS) entry which is preliminary data.</text>
</comment>
<dbReference type="GO" id="GO:0004857">
    <property type="term" value="F:enzyme inhibitor activity"/>
    <property type="evidence" value="ECO:0007669"/>
    <property type="project" value="InterPro"/>
</dbReference>
<dbReference type="InterPro" id="IPR006501">
    <property type="entry name" value="Pectinesterase_inhib_dom"/>
</dbReference>
<name>A0A445IRB2_GLYSO</name>
<dbReference type="PANTHER" id="PTHR31890">
    <property type="entry name" value="PLANT INVERTASE/PECTIN METHYLESTERASE INHIBITOR SUPERFAMILY PROTEIN"/>
    <property type="match status" value="1"/>
</dbReference>
<evidence type="ECO:0000313" key="4">
    <source>
        <dbReference type="Proteomes" id="UP000289340"/>
    </source>
</evidence>
<evidence type="ECO:0000256" key="1">
    <source>
        <dbReference type="SAM" id="SignalP"/>
    </source>
</evidence>
<dbReference type="Gene3D" id="1.20.140.40">
    <property type="entry name" value="Invertase/pectin methylesterase inhibitor family protein"/>
    <property type="match status" value="1"/>
</dbReference>
<dbReference type="NCBIfam" id="TIGR01614">
    <property type="entry name" value="PME_inhib"/>
    <property type="match status" value="1"/>
</dbReference>
<feature type="domain" description="Pectinesterase inhibitor" evidence="2">
    <location>
        <begin position="39"/>
        <end position="182"/>
    </location>
</feature>
<dbReference type="SMART" id="SM00856">
    <property type="entry name" value="PMEI"/>
    <property type="match status" value="1"/>
</dbReference>
<accession>A0A445IRB2</accession>
<dbReference type="SMR" id="A0A445IRB2"/>
<sequence length="189" mass="20357">MNSSALCSLMLTLCLILISHSLLLANAKANGHRGLLGNSQKPMIDQICNQTSENENECLNILKADPKIVQAKDYFEISKAILELAITKSKKGQEFLKGLAQKTGSPAIALCANQWYPYTVGSLGSALAELKESPDTASYDAKVAGDGPVYCEEAIAKAHIVNRDISAINHQTSLLSFVAFLATNYLPED</sequence>
<dbReference type="Proteomes" id="UP000289340">
    <property type="component" value="Chromosome 10"/>
</dbReference>
<feature type="chain" id="PRO_5019475545" description="Pectinesterase inhibitor domain-containing protein" evidence="1">
    <location>
        <begin position="22"/>
        <end position="189"/>
    </location>
</feature>
<protein>
    <recommendedName>
        <fullName evidence="2">Pectinesterase inhibitor domain-containing protein</fullName>
    </recommendedName>
</protein>
<dbReference type="SUPFAM" id="SSF101148">
    <property type="entry name" value="Plant invertase/pectin methylesterase inhibitor"/>
    <property type="match status" value="1"/>
</dbReference>
<proteinExistence type="predicted"/>
<dbReference type="Gramene" id="XM_028327818.1">
    <property type="protein sequence ID" value="XP_028183619.1"/>
    <property type="gene ID" value="LOC114370458"/>
</dbReference>
<dbReference type="InterPro" id="IPR035513">
    <property type="entry name" value="Invertase/methylesterase_inhib"/>
</dbReference>